<dbReference type="InterPro" id="IPR017871">
    <property type="entry name" value="ABC_transporter-like_CS"/>
</dbReference>
<dbReference type="InterPro" id="IPR017911">
    <property type="entry name" value="MacB-like_ATP-bd"/>
</dbReference>
<dbReference type="InterPro" id="IPR027417">
    <property type="entry name" value="P-loop_NTPase"/>
</dbReference>
<dbReference type="EMBL" id="CP017080">
    <property type="protein sequence ID" value="AOH56909.1"/>
    <property type="molecule type" value="Genomic_DNA"/>
</dbReference>
<protein>
    <submittedName>
        <fullName evidence="5">ABC transporter</fullName>
    </submittedName>
</protein>
<keyword evidence="6" id="KW-1185">Reference proteome</keyword>
<dbReference type="PANTHER" id="PTHR24220:SF86">
    <property type="entry name" value="ABC TRANSPORTER ABCH.1"/>
    <property type="match status" value="1"/>
</dbReference>
<dbReference type="InterPro" id="IPR003439">
    <property type="entry name" value="ABC_transporter-like_ATP-bd"/>
</dbReference>
<evidence type="ECO:0000313" key="6">
    <source>
        <dbReference type="Proteomes" id="UP000077926"/>
    </source>
</evidence>
<organism evidence="5 6">
    <name type="scientific">Peribacillus muralis</name>
    <dbReference type="NCBI Taxonomy" id="264697"/>
    <lineage>
        <taxon>Bacteria</taxon>
        <taxon>Bacillati</taxon>
        <taxon>Bacillota</taxon>
        <taxon>Bacilli</taxon>
        <taxon>Bacillales</taxon>
        <taxon>Bacillaceae</taxon>
        <taxon>Peribacillus</taxon>
    </lineage>
</organism>
<dbReference type="RefSeq" id="WP_064464294.1">
    <property type="nucleotide sequence ID" value="NZ_CP017080.1"/>
</dbReference>
<keyword evidence="3" id="KW-0067">ATP-binding</keyword>
<dbReference type="PANTHER" id="PTHR24220">
    <property type="entry name" value="IMPORT ATP-BINDING PROTEIN"/>
    <property type="match status" value="1"/>
</dbReference>
<sequence>MTIILKTEKINKYYNNHLVLKSTSLIIRKGEIYIIKGKSGSGKSTFLSIIGGLEYPSKGKVFFENRSFYDLSDNEQSQIRGKSFGFVFQSFQLVPELTVKENIELPISLLNNLDKKLDVNELVNELDISMHLNKKPSYLSGGEQQRVAIARALITCPKILFADEPTGNLDQETSEVVINLLTKLSLRYNISLIIVTHEKGLIKQPHYSYRMIDGVLKMETNDD</sequence>
<dbReference type="Proteomes" id="UP000077926">
    <property type="component" value="Chromosome"/>
</dbReference>
<dbReference type="Gene3D" id="3.40.50.300">
    <property type="entry name" value="P-loop containing nucleotide triphosphate hydrolases"/>
    <property type="match status" value="1"/>
</dbReference>
<dbReference type="OrthoDB" id="9791546at2"/>
<feature type="domain" description="ABC transporter" evidence="4">
    <location>
        <begin position="5"/>
        <end position="223"/>
    </location>
</feature>
<dbReference type="InterPro" id="IPR015854">
    <property type="entry name" value="ABC_transpr_LolD-like"/>
</dbReference>
<dbReference type="InterPro" id="IPR003593">
    <property type="entry name" value="AAA+_ATPase"/>
</dbReference>
<dbReference type="GO" id="GO:0005886">
    <property type="term" value="C:plasma membrane"/>
    <property type="evidence" value="ECO:0007669"/>
    <property type="project" value="TreeGrafter"/>
</dbReference>
<dbReference type="STRING" id="264697.ABE28_021400"/>
<evidence type="ECO:0000256" key="2">
    <source>
        <dbReference type="ARBA" id="ARBA00022741"/>
    </source>
</evidence>
<dbReference type="GO" id="GO:0022857">
    <property type="term" value="F:transmembrane transporter activity"/>
    <property type="evidence" value="ECO:0007669"/>
    <property type="project" value="TreeGrafter"/>
</dbReference>
<dbReference type="KEGG" id="bmur:ABE28_021400"/>
<proteinExistence type="predicted"/>
<dbReference type="SMART" id="SM00382">
    <property type="entry name" value="AAA"/>
    <property type="match status" value="1"/>
</dbReference>
<dbReference type="SUPFAM" id="SSF52540">
    <property type="entry name" value="P-loop containing nucleoside triphosphate hydrolases"/>
    <property type="match status" value="1"/>
</dbReference>
<evidence type="ECO:0000313" key="5">
    <source>
        <dbReference type="EMBL" id="AOH56909.1"/>
    </source>
</evidence>
<evidence type="ECO:0000256" key="1">
    <source>
        <dbReference type="ARBA" id="ARBA00022448"/>
    </source>
</evidence>
<dbReference type="Pfam" id="PF00005">
    <property type="entry name" value="ABC_tran"/>
    <property type="match status" value="1"/>
</dbReference>
<keyword evidence="1" id="KW-0813">Transport</keyword>
<dbReference type="AlphaFoldDB" id="A0A1B3XUL3"/>
<dbReference type="PROSITE" id="PS00211">
    <property type="entry name" value="ABC_TRANSPORTER_1"/>
    <property type="match status" value="1"/>
</dbReference>
<evidence type="ECO:0000256" key="3">
    <source>
        <dbReference type="ARBA" id="ARBA00022840"/>
    </source>
</evidence>
<gene>
    <name evidence="5" type="ORF">ABE28_021400</name>
</gene>
<dbReference type="GO" id="GO:0005524">
    <property type="term" value="F:ATP binding"/>
    <property type="evidence" value="ECO:0007669"/>
    <property type="project" value="UniProtKB-KW"/>
</dbReference>
<dbReference type="CDD" id="cd03255">
    <property type="entry name" value="ABC_MJ0796_LolCDE_FtsE"/>
    <property type="match status" value="1"/>
</dbReference>
<reference evidence="5 6" key="1">
    <citation type="submission" date="2016-08" db="EMBL/GenBank/DDBJ databases">
        <title>Complete genome sequence of Bacillus muralis G25-68, a strain with toxicity to nematodes.</title>
        <authorList>
            <person name="Zheng Z."/>
        </authorList>
    </citation>
    <scope>NUCLEOTIDE SEQUENCE [LARGE SCALE GENOMIC DNA]</scope>
    <source>
        <strain evidence="5 6">G25-68</strain>
    </source>
</reference>
<keyword evidence="2" id="KW-0547">Nucleotide-binding</keyword>
<evidence type="ECO:0000259" key="4">
    <source>
        <dbReference type="PROSITE" id="PS50893"/>
    </source>
</evidence>
<dbReference type="GO" id="GO:0016887">
    <property type="term" value="F:ATP hydrolysis activity"/>
    <property type="evidence" value="ECO:0007669"/>
    <property type="project" value="InterPro"/>
</dbReference>
<name>A0A1B3XUL3_9BACI</name>
<dbReference type="PROSITE" id="PS50893">
    <property type="entry name" value="ABC_TRANSPORTER_2"/>
    <property type="match status" value="1"/>
</dbReference>
<accession>A0A1B3XUL3</accession>